<dbReference type="SUPFAM" id="SSF47113">
    <property type="entry name" value="Histone-fold"/>
    <property type="match status" value="1"/>
</dbReference>
<gene>
    <name evidence="3" type="ORF">AKO1_002672</name>
</gene>
<protein>
    <recommendedName>
        <fullName evidence="2">Core Histone H2A/H2B/H3 domain-containing protein</fullName>
    </recommendedName>
</protein>
<reference evidence="3 4" key="1">
    <citation type="submission" date="2024-03" db="EMBL/GenBank/DDBJ databases">
        <title>The Acrasis kona genome and developmental transcriptomes reveal deep origins of eukaryotic multicellular pathways.</title>
        <authorList>
            <person name="Sheikh S."/>
            <person name="Fu C.-J."/>
            <person name="Brown M.W."/>
            <person name="Baldauf S.L."/>
        </authorList>
    </citation>
    <scope>NUCLEOTIDE SEQUENCE [LARGE SCALE GENOMIC DNA]</scope>
    <source>
        <strain evidence="3 4">ATCC MYA-3509</strain>
    </source>
</reference>
<accession>A0AAW2ZQN8</accession>
<dbReference type="AlphaFoldDB" id="A0AAW2ZQN8"/>
<proteinExistence type="predicted"/>
<feature type="compositionally biased region" description="Basic and acidic residues" evidence="1">
    <location>
        <begin position="335"/>
        <end position="355"/>
    </location>
</feature>
<comment type="caution">
    <text evidence="3">The sequence shown here is derived from an EMBL/GenBank/DDBJ whole genome shotgun (WGS) entry which is preliminary data.</text>
</comment>
<feature type="compositionally biased region" description="Basic residues" evidence="1">
    <location>
        <begin position="169"/>
        <end position="178"/>
    </location>
</feature>
<dbReference type="GO" id="GO:0003677">
    <property type="term" value="F:DNA binding"/>
    <property type="evidence" value="ECO:0007669"/>
    <property type="project" value="InterPro"/>
</dbReference>
<feature type="domain" description="Core Histone H2A/H2B/H3" evidence="2">
    <location>
        <begin position="208"/>
        <end position="280"/>
    </location>
</feature>
<evidence type="ECO:0000259" key="2">
    <source>
        <dbReference type="Pfam" id="PF00125"/>
    </source>
</evidence>
<dbReference type="GO" id="GO:0046982">
    <property type="term" value="F:protein heterodimerization activity"/>
    <property type="evidence" value="ECO:0007669"/>
    <property type="project" value="InterPro"/>
</dbReference>
<dbReference type="Pfam" id="PF00125">
    <property type="entry name" value="Histone"/>
    <property type="match status" value="1"/>
</dbReference>
<name>A0AAW2ZQN8_9EUKA</name>
<sequence length="420" mass="46841">MRKQKTPKPAPQKRKSQSSSIGNASTSIDSVLSQTGDTDVEFNKTPVSRKKKTADPSQLTDSQTQSSQEPATPKKQSSQEQPTPKKSDATPKNKEKEASEEQKKSSEAQEESAKKQSSQEQDTPKKTDSTPKNKKSKESSQEKSEAQEEPASTKKKTPKPSSSVDKIKKPSKTSRKRKSEFTIGKEQVVLTNVEGVDVTRDDVEVNLLQRTDLNIPRAAFLRLLKEVIREISPSIKISKGAFDTIQTYVEHTITDVFSIANFITKVNKTRTVNVPNLLLASAIKGLNGEPLNMNNSNLKDILKKANLTTGKQTLNMDTVCEAGEIIINTADEKKKKEKNLDEAGRKRLREQKEDSLSEAFLSKRAKLDKSDPTFKANFKSSHKEPKEKKQKKKASKEKQSKEKGAQKDKDEEISDSEPEQ</sequence>
<feature type="compositionally biased region" description="Acidic residues" evidence="1">
    <location>
        <begin position="411"/>
        <end position="420"/>
    </location>
</feature>
<evidence type="ECO:0000313" key="4">
    <source>
        <dbReference type="Proteomes" id="UP001431209"/>
    </source>
</evidence>
<dbReference type="InterPro" id="IPR007125">
    <property type="entry name" value="H2A/H2B/H3"/>
</dbReference>
<feature type="compositionally biased region" description="Polar residues" evidence="1">
    <location>
        <begin position="17"/>
        <end position="37"/>
    </location>
</feature>
<feature type="region of interest" description="Disordered" evidence="1">
    <location>
        <begin position="335"/>
        <end position="420"/>
    </location>
</feature>
<feature type="compositionally biased region" description="Basic and acidic residues" evidence="1">
    <location>
        <begin position="122"/>
        <end position="146"/>
    </location>
</feature>
<evidence type="ECO:0000313" key="3">
    <source>
        <dbReference type="EMBL" id="KAL0491046.1"/>
    </source>
</evidence>
<keyword evidence="4" id="KW-1185">Reference proteome</keyword>
<dbReference type="Gene3D" id="1.10.20.10">
    <property type="entry name" value="Histone, subunit A"/>
    <property type="match status" value="1"/>
</dbReference>
<feature type="region of interest" description="Disordered" evidence="1">
    <location>
        <begin position="1"/>
        <end position="180"/>
    </location>
</feature>
<dbReference type="Proteomes" id="UP001431209">
    <property type="component" value="Unassembled WGS sequence"/>
</dbReference>
<feature type="compositionally biased region" description="Basic residues" evidence="1">
    <location>
        <begin position="1"/>
        <end position="16"/>
    </location>
</feature>
<organism evidence="3 4">
    <name type="scientific">Acrasis kona</name>
    <dbReference type="NCBI Taxonomy" id="1008807"/>
    <lineage>
        <taxon>Eukaryota</taxon>
        <taxon>Discoba</taxon>
        <taxon>Heterolobosea</taxon>
        <taxon>Tetramitia</taxon>
        <taxon>Eutetramitia</taxon>
        <taxon>Acrasidae</taxon>
        <taxon>Acrasis</taxon>
    </lineage>
</organism>
<feature type="compositionally biased region" description="Basic and acidic residues" evidence="1">
    <location>
        <begin position="83"/>
        <end position="114"/>
    </location>
</feature>
<evidence type="ECO:0000256" key="1">
    <source>
        <dbReference type="SAM" id="MobiDB-lite"/>
    </source>
</evidence>
<dbReference type="InterPro" id="IPR009072">
    <property type="entry name" value="Histone-fold"/>
</dbReference>
<feature type="compositionally biased region" description="Basic and acidic residues" evidence="1">
    <location>
        <begin position="396"/>
        <end position="410"/>
    </location>
</feature>
<dbReference type="EMBL" id="JAOPGA020001747">
    <property type="protein sequence ID" value="KAL0491046.1"/>
    <property type="molecule type" value="Genomic_DNA"/>
</dbReference>
<feature type="compositionally biased region" description="Low complexity" evidence="1">
    <location>
        <begin position="57"/>
        <end position="68"/>
    </location>
</feature>